<gene>
    <name evidence="1" type="ORF">ACOLOM_LOCUS7512</name>
</gene>
<organism evidence="1 2">
    <name type="scientific">Acaulospora colombiana</name>
    <dbReference type="NCBI Taxonomy" id="27376"/>
    <lineage>
        <taxon>Eukaryota</taxon>
        <taxon>Fungi</taxon>
        <taxon>Fungi incertae sedis</taxon>
        <taxon>Mucoromycota</taxon>
        <taxon>Glomeromycotina</taxon>
        <taxon>Glomeromycetes</taxon>
        <taxon>Diversisporales</taxon>
        <taxon>Acaulosporaceae</taxon>
        <taxon>Acaulospora</taxon>
    </lineage>
</organism>
<sequence>YLNESMYFPHSLDFRGRAYPIPAHLNHLGDDLCRGLLMFKDAKPLGKVGLKWLKIHLANLAGLDKASFEERINYTNEHIEDIMDSADRPLTGKLWWQLAEDPWQCLSACFEITEAIRSKNPENYESRIPVHQDGTCNGLQHYAALGGDLIGATQVNLAPSESPSDIYSGVAERVQQEVDKDAEKGNENAILLKGKINRKVVKQTVMTNVYGVTFIGARLQIEARLKEIEEIPEDKIRELSVYLTTLVFSCLGEMFNGARAIQNWLNDSAKWISRSVPPELVLKSPEEIEEDNKNEGIPKNFKKSIVKIPPSQPEHNQMTAVVWTTPLDLPIVQPYRKVPRKSIKTGLQIISLTDSGVPSPVNRVKQRAAFPPNFIHSLDATHMLMTALMCKEKGLTFASVHDSYWTHACDVEVMNEVIREQFIKLHEQPIMENLRNEFLERYKGYKVPVKVQRSEFEKLKLKSEMKDNAEVEIADNGYEDTLSLSELSKIVPKPPPKDDSLYELDGTETHYLVDNLDFDKIPDEYLADEYEYEEEKGFKKSKAKRSRYVYVWADLDFPELPKRGEFDVSRVKESKYFFN</sequence>
<keyword evidence="2" id="KW-1185">Reference proteome</keyword>
<reference evidence="1" key="1">
    <citation type="submission" date="2021-06" db="EMBL/GenBank/DDBJ databases">
        <authorList>
            <person name="Kallberg Y."/>
            <person name="Tangrot J."/>
            <person name="Rosling A."/>
        </authorList>
    </citation>
    <scope>NUCLEOTIDE SEQUENCE</scope>
    <source>
        <strain evidence="1">CL356</strain>
    </source>
</reference>
<evidence type="ECO:0000313" key="1">
    <source>
        <dbReference type="EMBL" id="CAG8626783.1"/>
    </source>
</evidence>
<comment type="caution">
    <text evidence="1">The sequence shown here is derived from an EMBL/GenBank/DDBJ whole genome shotgun (WGS) entry which is preliminary data.</text>
</comment>
<evidence type="ECO:0000313" key="2">
    <source>
        <dbReference type="Proteomes" id="UP000789525"/>
    </source>
</evidence>
<proteinExistence type="predicted"/>
<feature type="non-terminal residue" evidence="1">
    <location>
        <position position="1"/>
    </location>
</feature>
<dbReference type="Proteomes" id="UP000789525">
    <property type="component" value="Unassembled WGS sequence"/>
</dbReference>
<dbReference type="EMBL" id="CAJVPT010017467">
    <property type="protein sequence ID" value="CAG8626783.1"/>
    <property type="molecule type" value="Genomic_DNA"/>
</dbReference>
<accession>A0ACA9N0R7</accession>
<name>A0ACA9N0R7_9GLOM</name>
<protein>
    <submittedName>
        <fullName evidence="1">16410_t:CDS:1</fullName>
    </submittedName>
</protein>